<name>A0A7R9KFX0_9ACAR</name>
<accession>A0A7R9KFX0</accession>
<dbReference type="Proteomes" id="UP000759131">
    <property type="component" value="Unassembled WGS sequence"/>
</dbReference>
<gene>
    <name evidence="2" type="ORF">OSB1V03_LOCUS2651</name>
</gene>
<evidence type="ECO:0000313" key="2">
    <source>
        <dbReference type="EMBL" id="CAD7622185.1"/>
    </source>
</evidence>
<reference evidence="2" key="1">
    <citation type="submission" date="2020-11" db="EMBL/GenBank/DDBJ databases">
        <authorList>
            <person name="Tran Van P."/>
        </authorList>
    </citation>
    <scope>NUCLEOTIDE SEQUENCE</scope>
</reference>
<sequence>MADLSHKEPKSTSKPTASDKTKDLSLEINRLKQMVKHESDLNSHLNSLQKDLHSQRLKSLREVSDKLKEDVWKYPTVQTLLGL</sequence>
<dbReference type="EMBL" id="CAJPIZ010000962">
    <property type="protein sequence ID" value="CAG2102615.1"/>
    <property type="molecule type" value="Genomic_DNA"/>
</dbReference>
<dbReference type="AlphaFoldDB" id="A0A7R9KFX0"/>
<organism evidence="2">
    <name type="scientific">Medioppia subpectinata</name>
    <dbReference type="NCBI Taxonomy" id="1979941"/>
    <lineage>
        <taxon>Eukaryota</taxon>
        <taxon>Metazoa</taxon>
        <taxon>Ecdysozoa</taxon>
        <taxon>Arthropoda</taxon>
        <taxon>Chelicerata</taxon>
        <taxon>Arachnida</taxon>
        <taxon>Acari</taxon>
        <taxon>Acariformes</taxon>
        <taxon>Sarcoptiformes</taxon>
        <taxon>Oribatida</taxon>
        <taxon>Brachypylina</taxon>
        <taxon>Oppioidea</taxon>
        <taxon>Oppiidae</taxon>
        <taxon>Medioppia</taxon>
    </lineage>
</organism>
<evidence type="ECO:0000256" key="1">
    <source>
        <dbReference type="SAM" id="MobiDB-lite"/>
    </source>
</evidence>
<keyword evidence="3" id="KW-1185">Reference proteome</keyword>
<feature type="region of interest" description="Disordered" evidence="1">
    <location>
        <begin position="1"/>
        <end position="24"/>
    </location>
</feature>
<protein>
    <submittedName>
        <fullName evidence="2">Uncharacterized protein</fullName>
    </submittedName>
</protein>
<proteinExistence type="predicted"/>
<evidence type="ECO:0000313" key="3">
    <source>
        <dbReference type="Proteomes" id="UP000759131"/>
    </source>
</evidence>
<dbReference type="OrthoDB" id="6374621at2759"/>
<dbReference type="EMBL" id="OC855537">
    <property type="protein sequence ID" value="CAD7622185.1"/>
    <property type="molecule type" value="Genomic_DNA"/>
</dbReference>